<dbReference type="AlphaFoldDB" id="A0A9P4MRV1"/>
<sequence length="108" mass="10516">MHTDQLSKTKVTGVDQVDSAQDNIHTLLGDQLGKGGIAQPLGDAVSKEGITRAEEGDSGPLGGYGQDAMDGATSGLKSVGDSVGGGVKGATDGAVDHLGLGGLGGGKK</sequence>
<comment type="caution">
    <text evidence="2">The sequence shown here is derived from an EMBL/GenBank/DDBJ whole genome shotgun (WGS) entry which is preliminary data.</text>
</comment>
<gene>
    <name evidence="2" type="ORF">GQ43DRAFT_444312</name>
</gene>
<evidence type="ECO:0000256" key="1">
    <source>
        <dbReference type="SAM" id="MobiDB-lite"/>
    </source>
</evidence>
<name>A0A9P4MRV1_9PLEO</name>
<evidence type="ECO:0000313" key="3">
    <source>
        <dbReference type="Proteomes" id="UP000799536"/>
    </source>
</evidence>
<evidence type="ECO:0000313" key="2">
    <source>
        <dbReference type="EMBL" id="KAF2197363.1"/>
    </source>
</evidence>
<dbReference type="EMBL" id="ML994244">
    <property type="protein sequence ID" value="KAF2197363.1"/>
    <property type="molecule type" value="Genomic_DNA"/>
</dbReference>
<organism evidence="2 3">
    <name type="scientific">Delitschia confertaspora ATCC 74209</name>
    <dbReference type="NCBI Taxonomy" id="1513339"/>
    <lineage>
        <taxon>Eukaryota</taxon>
        <taxon>Fungi</taxon>
        <taxon>Dikarya</taxon>
        <taxon>Ascomycota</taxon>
        <taxon>Pezizomycotina</taxon>
        <taxon>Dothideomycetes</taxon>
        <taxon>Pleosporomycetidae</taxon>
        <taxon>Pleosporales</taxon>
        <taxon>Delitschiaceae</taxon>
        <taxon>Delitschia</taxon>
    </lineage>
</organism>
<feature type="compositionally biased region" description="Gly residues" evidence="1">
    <location>
        <begin position="99"/>
        <end position="108"/>
    </location>
</feature>
<proteinExistence type="predicted"/>
<feature type="region of interest" description="Disordered" evidence="1">
    <location>
        <begin position="30"/>
        <end position="108"/>
    </location>
</feature>
<keyword evidence="3" id="KW-1185">Reference proteome</keyword>
<accession>A0A9P4MRV1</accession>
<protein>
    <submittedName>
        <fullName evidence="2">Uncharacterized protein</fullName>
    </submittedName>
</protein>
<dbReference type="OrthoDB" id="3001700at2759"/>
<dbReference type="Proteomes" id="UP000799536">
    <property type="component" value="Unassembled WGS sequence"/>
</dbReference>
<feature type="compositionally biased region" description="Basic and acidic residues" evidence="1">
    <location>
        <begin position="45"/>
        <end position="55"/>
    </location>
</feature>
<reference evidence="2" key="1">
    <citation type="journal article" date="2020" name="Stud. Mycol.">
        <title>101 Dothideomycetes genomes: a test case for predicting lifestyles and emergence of pathogens.</title>
        <authorList>
            <person name="Haridas S."/>
            <person name="Albert R."/>
            <person name="Binder M."/>
            <person name="Bloem J."/>
            <person name="Labutti K."/>
            <person name="Salamov A."/>
            <person name="Andreopoulos B."/>
            <person name="Baker S."/>
            <person name="Barry K."/>
            <person name="Bills G."/>
            <person name="Bluhm B."/>
            <person name="Cannon C."/>
            <person name="Castanera R."/>
            <person name="Culley D."/>
            <person name="Daum C."/>
            <person name="Ezra D."/>
            <person name="Gonzalez J."/>
            <person name="Henrissat B."/>
            <person name="Kuo A."/>
            <person name="Liang C."/>
            <person name="Lipzen A."/>
            <person name="Lutzoni F."/>
            <person name="Magnuson J."/>
            <person name="Mondo S."/>
            <person name="Nolan M."/>
            <person name="Ohm R."/>
            <person name="Pangilinan J."/>
            <person name="Park H.-J."/>
            <person name="Ramirez L."/>
            <person name="Alfaro M."/>
            <person name="Sun H."/>
            <person name="Tritt A."/>
            <person name="Yoshinaga Y."/>
            <person name="Zwiers L.-H."/>
            <person name="Turgeon B."/>
            <person name="Goodwin S."/>
            <person name="Spatafora J."/>
            <person name="Crous P."/>
            <person name="Grigoriev I."/>
        </authorList>
    </citation>
    <scope>NUCLEOTIDE SEQUENCE</scope>
    <source>
        <strain evidence="2">ATCC 74209</strain>
    </source>
</reference>